<organism evidence="16 17">
    <name type="scientific">Novispirillum itersonii</name>
    <name type="common">Aquaspirillum itersonii</name>
    <dbReference type="NCBI Taxonomy" id="189"/>
    <lineage>
        <taxon>Bacteria</taxon>
        <taxon>Pseudomonadati</taxon>
        <taxon>Pseudomonadota</taxon>
        <taxon>Alphaproteobacteria</taxon>
        <taxon>Rhodospirillales</taxon>
        <taxon>Novispirillaceae</taxon>
        <taxon>Novispirillum</taxon>
    </lineage>
</organism>
<evidence type="ECO:0000256" key="1">
    <source>
        <dbReference type="ARBA" id="ARBA00000085"/>
    </source>
</evidence>
<keyword evidence="17" id="KW-1185">Reference proteome</keyword>
<keyword evidence="6 16" id="KW-0418">Kinase</keyword>
<evidence type="ECO:0000259" key="15">
    <source>
        <dbReference type="PROSITE" id="PS50894"/>
    </source>
</evidence>
<comment type="caution">
    <text evidence="16">The sequence shown here is derived from an EMBL/GenBank/DDBJ whole genome shotgun (WGS) entry which is preliminary data.</text>
</comment>
<dbReference type="PANTHER" id="PTHR43395:SF1">
    <property type="entry name" value="CHEMOTAXIS PROTEIN CHEA"/>
    <property type="match status" value="1"/>
</dbReference>
<evidence type="ECO:0000256" key="6">
    <source>
        <dbReference type="ARBA" id="ARBA00022777"/>
    </source>
</evidence>
<name>A0A7X0DP49_NOVIT</name>
<dbReference type="SUPFAM" id="SSF47384">
    <property type="entry name" value="Homodimeric domain of signal transducing histidine kinase"/>
    <property type="match status" value="1"/>
</dbReference>
<dbReference type="Pfam" id="PF01584">
    <property type="entry name" value="CheW"/>
    <property type="match status" value="2"/>
</dbReference>
<sequence length="951" mass="102589">MDDLLSEFLTETAESLATLDVELVNLEQNPNDRDILSNIFRLVHTIKGTCGFLGLPRLEALAHSGENVLGKFRDGELEVNADAVTLILASIDRIKEILNHLEATESEPEGHDRDLIDMLNAMAEGRPVSMAAFTHAPDAAVAEEPAVEVVDEAPSFPVAAELLAEVEAALAAGKRAASDRELEAEMAVERAKETGTAKPAPAPAAVPAAVPVPVAAPAPAHADEDDDAPVSSRKAAVPAKAGAAAPAGGEGGAKDSAIASQTIRVNVDLLENLMTLVSELVLTRNQLLQMVRGRDDSEFAAPLQRLSHITTDLQEGVMKTRMQPIGNAWAKLPRIVRDLSIETGKKIDLQMYGAETELDRQVLELIKDPLTHMVRNSADHGLEDPETRKASGKAETGVIKLNAFHEGGHIIIEISDDGRGLNINRIRDKALANGLATETDLDSMNDQQVAQFIFKAGFSTAEKITSVSGRGVGMDVVRTNIEKIGGTVELKTYAGRGTTFTIKIPLTLAIVSALIVECAVERFAIPQISVLELVRVTANSETKIEKINRAPVLRLRDRLLPLVSLGNLLKLRHDDIQEIAANLADENNELSETFIVVTQVGTYTFGIIVDRVFDTEEIVVKPVAPILRHINMFSGNTILGDGSVIMILDPNGIATATGEVTMGSTASQEAAATHAAMRTDDQTSLLIFRAGTPELKAVPLALVARLEEIELDKVEYSFGKPVVQYRGQLMPLVTVTDMHTMRNEGRQPILVFSDRDRSMGLVVDEIVDIVEDRLKVELKAEMPGIIGTAIIGDKATDVIDTGYYLTAAFGDWFGAHQALPDNTRSTSGRAVLLIDDSPFFRNLLTPLLSVSGYDVTAVESAERALGMLDGGLRFDCIVSDIEMPGMDGFEFAEAVRADDRFNTIPLIALSSHATERDFERGRQVGFDDYVAKFDRDSLLSTLGHIIGSTAG</sequence>
<dbReference type="SMART" id="SM00448">
    <property type="entry name" value="REC"/>
    <property type="match status" value="1"/>
</dbReference>
<dbReference type="GO" id="GO:0005737">
    <property type="term" value="C:cytoplasm"/>
    <property type="evidence" value="ECO:0007669"/>
    <property type="project" value="InterPro"/>
</dbReference>
<dbReference type="PANTHER" id="PTHR43395">
    <property type="entry name" value="SENSOR HISTIDINE KINASE CHEA"/>
    <property type="match status" value="1"/>
</dbReference>
<gene>
    <name evidence="16" type="ORF">FHS48_003445</name>
</gene>
<dbReference type="InterPro" id="IPR036097">
    <property type="entry name" value="HisK_dim/P_sf"/>
</dbReference>
<dbReference type="AlphaFoldDB" id="A0A7X0DP49"/>
<feature type="region of interest" description="Disordered" evidence="11">
    <location>
        <begin position="218"/>
        <end position="255"/>
    </location>
</feature>
<evidence type="ECO:0000256" key="5">
    <source>
        <dbReference type="ARBA" id="ARBA00022679"/>
    </source>
</evidence>
<dbReference type="Pfam" id="PF01627">
    <property type="entry name" value="Hpt"/>
    <property type="match status" value="1"/>
</dbReference>
<dbReference type="InterPro" id="IPR037006">
    <property type="entry name" value="CheA-like_homodim_sf"/>
</dbReference>
<dbReference type="PROSITE" id="PS50110">
    <property type="entry name" value="RESPONSE_REGULATORY"/>
    <property type="match status" value="1"/>
</dbReference>
<dbReference type="PROSITE" id="PS50894">
    <property type="entry name" value="HPT"/>
    <property type="match status" value="1"/>
</dbReference>
<feature type="domain" description="CheW-like" evidence="14">
    <location>
        <begin position="682"/>
        <end position="810"/>
    </location>
</feature>
<dbReference type="RefSeq" id="WP_184265257.1">
    <property type="nucleotide sequence ID" value="NZ_JACIIX010000015.1"/>
</dbReference>
<dbReference type="SMART" id="SM00387">
    <property type="entry name" value="HATPase_c"/>
    <property type="match status" value="1"/>
</dbReference>
<dbReference type="SMART" id="SM00260">
    <property type="entry name" value="CheW"/>
    <property type="match status" value="1"/>
</dbReference>
<dbReference type="Pfam" id="PF02895">
    <property type="entry name" value="H-kinase_dim"/>
    <property type="match status" value="1"/>
</dbReference>
<dbReference type="SUPFAM" id="SSF50341">
    <property type="entry name" value="CheW-like"/>
    <property type="match status" value="2"/>
</dbReference>
<dbReference type="InterPro" id="IPR003594">
    <property type="entry name" value="HATPase_dom"/>
</dbReference>
<feature type="domain" description="Histidine kinase" evidence="12">
    <location>
        <begin position="304"/>
        <end position="508"/>
    </location>
</feature>
<dbReference type="InterPro" id="IPR005467">
    <property type="entry name" value="His_kinase_dom"/>
</dbReference>
<dbReference type="Gene3D" id="1.10.287.560">
    <property type="entry name" value="Histidine kinase CheA-like, homodimeric domain"/>
    <property type="match status" value="1"/>
</dbReference>
<dbReference type="Proteomes" id="UP000544872">
    <property type="component" value="Unassembled WGS sequence"/>
</dbReference>
<dbReference type="SUPFAM" id="SSF47226">
    <property type="entry name" value="Histidine-containing phosphotransfer domain, HPT domain"/>
    <property type="match status" value="1"/>
</dbReference>
<feature type="domain" description="Response regulatory" evidence="13">
    <location>
        <begin position="830"/>
        <end position="947"/>
    </location>
</feature>
<dbReference type="EMBL" id="JACIIX010000015">
    <property type="protein sequence ID" value="MBB6211999.1"/>
    <property type="molecule type" value="Genomic_DNA"/>
</dbReference>
<evidence type="ECO:0000256" key="11">
    <source>
        <dbReference type="SAM" id="MobiDB-lite"/>
    </source>
</evidence>
<dbReference type="InterPro" id="IPR004105">
    <property type="entry name" value="CheA-like_dim"/>
</dbReference>
<keyword evidence="7" id="KW-0902">Two-component regulatory system</keyword>
<dbReference type="Pfam" id="PF00072">
    <property type="entry name" value="Response_reg"/>
    <property type="match status" value="1"/>
</dbReference>
<dbReference type="InterPro" id="IPR004358">
    <property type="entry name" value="Sig_transdc_His_kin-like_C"/>
</dbReference>
<evidence type="ECO:0000256" key="7">
    <source>
        <dbReference type="ARBA" id="ARBA00023012"/>
    </source>
</evidence>
<dbReference type="InterPro" id="IPR036061">
    <property type="entry name" value="CheW-like_dom_sf"/>
</dbReference>
<dbReference type="SUPFAM" id="SSF52172">
    <property type="entry name" value="CheY-like"/>
    <property type="match status" value="1"/>
</dbReference>
<dbReference type="PROSITE" id="PS50109">
    <property type="entry name" value="HIS_KIN"/>
    <property type="match status" value="1"/>
</dbReference>
<evidence type="ECO:0000259" key="12">
    <source>
        <dbReference type="PROSITE" id="PS50109"/>
    </source>
</evidence>
<dbReference type="PRINTS" id="PR00344">
    <property type="entry name" value="BCTRLSENSOR"/>
</dbReference>
<dbReference type="PROSITE" id="PS50851">
    <property type="entry name" value="CHEW"/>
    <property type="match status" value="2"/>
</dbReference>
<dbReference type="SMART" id="SM01231">
    <property type="entry name" value="H-kinase_dim"/>
    <property type="match status" value="1"/>
</dbReference>
<dbReference type="GO" id="GO:0006935">
    <property type="term" value="P:chemotaxis"/>
    <property type="evidence" value="ECO:0007669"/>
    <property type="project" value="InterPro"/>
</dbReference>
<keyword evidence="5 16" id="KW-0808">Transferase</keyword>
<dbReference type="SMART" id="SM00073">
    <property type="entry name" value="HPT"/>
    <property type="match status" value="1"/>
</dbReference>
<evidence type="ECO:0000313" key="16">
    <source>
        <dbReference type="EMBL" id="MBB6211999.1"/>
    </source>
</evidence>
<dbReference type="InterPro" id="IPR036890">
    <property type="entry name" value="HATPase_C_sf"/>
</dbReference>
<evidence type="ECO:0000256" key="8">
    <source>
        <dbReference type="ARBA" id="ARBA00035100"/>
    </source>
</evidence>
<evidence type="ECO:0000256" key="2">
    <source>
        <dbReference type="ARBA" id="ARBA00012438"/>
    </source>
</evidence>
<dbReference type="Gene3D" id="2.30.30.40">
    <property type="entry name" value="SH3 Domains"/>
    <property type="match status" value="1"/>
</dbReference>
<dbReference type="Pfam" id="PF02518">
    <property type="entry name" value="HATPase_c"/>
    <property type="match status" value="1"/>
</dbReference>
<evidence type="ECO:0000256" key="10">
    <source>
        <dbReference type="PROSITE-ProRule" id="PRU00169"/>
    </source>
</evidence>
<dbReference type="SUPFAM" id="SSF55874">
    <property type="entry name" value="ATPase domain of HSP90 chaperone/DNA topoisomerase II/histidine kinase"/>
    <property type="match status" value="1"/>
</dbReference>
<dbReference type="Gene3D" id="3.30.565.10">
    <property type="entry name" value="Histidine kinase-like ATPase, C-terminal domain"/>
    <property type="match status" value="1"/>
</dbReference>
<comment type="catalytic activity">
    <reaction evidence="1">
        <text>ATP + protein L-histidine = ADP + protein N-phospho-L-histidine.</text>
        <dbReference type="EC" id="2.7.13.3"/>
    </reaction>
</comment>
<dbReference type="CDD" id="cd00088">
    <property type="entry name" value="HPT"/>
    <property type="match status" value="1"/>
</dbReference>
<keyword evidence="4 10" id="KW-0597">Phosphoprotein</keyword>
<dbReference type="FunFam" id="3.30.565.10:FF:000016">
    <property type="entry name" value="Chemotaxis protein CheA, putative"/>
    <property type="match status" value="1"/>
</dbReference>
<feature type="compositionally biased region" description="Low complexity" evidence="11">
    <location>
        <begin position="234"/>
        <end position="247"/>
    </location>
</feature>
<dbReference type="InterPro" id="IPR051315">
    <property type="entry name" value="Bact_Chemotaxis_CheA"/>
</dbReference>
<dbReference type="EC" id="2.7.13.3" evidence="2"/>
<comment type="function">
    <text evidence="8">Involved in the transmission of sensory signals from the chemoreceptors to the flagellar motors. CheA is autophosphorylated; it can transfer its phosphate group to either CheB or CheY.</text>
</comment>
<dbReference type="InterPro" id="IPR008207">
    <property type="entry name" value="Sig_transdc_His_kin_Hpt_dom"/>
</dbReference>
<dbReference type="GO" id="GO:0000155">
    <property type="term" value="F:phosphorelay sensor kinase activity"/>
    <property type="evidence" value="ECO:0007669"/>
    <property type="project" value="InterPro"/>
</dbReference>
<evidence type="ECO:0000259" key="13">
    <source>
        <dbReference type="PROSITE" id="PS50110"/>
    </source>
</evidence>
<reference evidence="16 17" key="1">
    <citation type="submission" date="2020-08" db="EMBL/GenBank/DDBJ databases">
        <title>Genomic Encyclopedia of Type Strains, Phase IV (KMG-IV): sequencing the most valuable type-strain genomes for metagenomic binning, comparative biology and taxonomic classification.</title>
        <authorList>
            <person name="Goeker M."/>
        </authorList>
    </citation>
    <scope>NUCLEOTIDE SEQUENCE [LARGE SCALE GENOMIC DNA]</scope>
    <source>
        <strain evidence="16 17">DSM 11590</strain>
    </source>
</reference>
<feature type="domain" description="HPt" evidence="15">
    <location>
        <begin position="1"/>
        <end position="101"/>
    </location>
</feature>
<proteinExistence type="predicted"/>
<protein>
    <recommendedName>
        <fullName evidence="3">Chemotaxis protein CheA</fullName>
        <ecNumber evidence="2">2.7.13.3</ecNumber>
    </recommendedName>
</protein>
<evidence type="ECO:0000313" key="17">
    <source>
        <dbReference type="Proteomes" id="UP000544872"/>
    </source>
</evidence>
<dbReference type="Gene3D" id="3.40.50.2300">
    <property type="match status" value="1"/>
</dbReference>
<feature type="modified residue" description="4-aspartylphosphate" evidence="10">
    <location>
        <position position="880"/>
    </location>
</feature>
<dbReference type="InterPro" id="IPR001789">
    <property type="entry name" value="Sig_transdc_resp-reg_receiver"/>
</dbReference>
<evidence type="ECO:0000259" key="14">
    <source>
        <dbReference type="PROSITE" id="PS50851"/>
    </source>
</evidence>
<feature type="domain" description="CheW-like" evidence="14">
    <location>
        <begin position="510"/>
        <end position="659"/>
    </location>
</feature>
<dbReference type="CDD" id="cd16916">
    <property type="entry name" value="HATPase_CheA-like"/>
    <property type="match status" value="1"/>
</dbReference>
<evidence type="ECO:0000256" key="9">
    <source>
        <dbReference type="PROSITE-ProRule" id="PRU00110"/>
    </source>
</evidence>
<evidence type="ECO:0000256" key="3">
    <source>
        <dbReference type="ARBA" id="ARBA00021495"/>
    </source>
</evidence>
<dbReference type="InterPro" id="IPR036641">
    <property type="entry name" value="HPT_dom_sf"/>
</dbReference>
<dbReference type="InterPro" id="IPR002545">
    <property type="entry name" value="CheW-lke_dom"/>
</dbReference>
<dbReference type="InterPro" id="IPR011006">
    <property type="entry name" value="CheY-like_superfamily"/>
</dbReference>
<accession>A0A7X0DP49</accession>
<dbReference type="Gene3D" id="2.40.50.180">
    <property type="entry name" value="CheA-289, Domain 4"/>
    <property type="match status" value="1"/>
</dbReference>
<feature type="modified residue" description="Phosphohistidine" evidence="9">
    <location>
        <position position="44"/>
    </location>
</feature>
<evidence type="ECO:0000256" key="4">
    <source>
        <dbReference type="ARBA" id="ARBA00022553"/>
    </source>
</evidence>
<dbReference type="Gene3D" id="1.20.120.160">
    <property type="entry name" value="HPT domain"/>
    <property type="match status" value="1"/>
</dbReference>